<dbReference type="AlphaFoldDB" id="A0A953HT51"/>
<comment type="caution">
    <text evidence="5">The sequence shown here is derived from an EMBL/GenBank/DDBJ whole genome shotgun (WGS) entry which is preliminary data.</text>
</comment>
<name>A0A953HT51_9BACT</name>
<dbReference type="GO" id="GO:0005524">
    <property type="term" value="F:ATP binding"/>
    <property type="evidence" value="ECO:0007669"/>
    <property type="project" value="UniProtKB-KW"/>
</dbReference>
<evidence type="ECO:0000313" key="5">
    <source>
        <dbReference type="EMBL" id="MBY5957865.1"/>
    </source>
</evidence>
<keyword evidence="1" id="KW-0813">Transport</keyword>
<evidence type="ECO:0000256" key="2">
    <source>
        <dbReference type="ARBA" id="ARBA00022741"/>
    </source>
</evidence>
<dbReference type="RefSeq" id="WP_222579386.1">
    <property type="nucleotide sequence ID" value="NZ_JAHVHU010000006.1"/>
</dbReference>
<dbReference type="PROSITE" id="PS50893">
    <property type="entry name" value="ABC_TRANSPORTER_2"/>
    <property type="match status" value="1"/>
</dbReference>
<reference evidence="5" key="1">
    <citation type="submission" date="2021-06" db="EMBL/GenBank/DDBJ databases">
        <title>44 bacteria genomes isolated from Dapeng, Shenzhen.</title>
        <authorList>
            <person name="Zheng W."/>
            <person name="Yu S."/>
            <person name="Huang Y."/>
        </authorList>
    </citation>
    <scope>NUCLEOTIDE SEQUENCE</scope>
    <source>
        <strain evidence="5">DP5N28-2</strain>
    </source>
</reference>
<dbReference type="PANTHER" id="PTHR42939">
    <property type="entry name" value="ABC TRANSPORTER ATP-BINDING PROTEIN ALBC-RELATED"/>
    <property type="match status" value="1"/>
</dbReference>
<sequence length="210" mass="24511">MPGLLIEAENISKEYNYTSIFQQLNGHFESDQSVAVLGDNGSGKSTLLQILSGMTEPTSGVVTWRYDDKKIPDYRWYEYLSYCSPHLYFDPRFTVDEIIRQFQRVKQFQNDLTHDDLIELMRFQPHRSKYINELSSGMNQRVRLVLTICADVPALFLDEPCSNLDQQGVDWYHELISTYGPGKLIFVASNDPREFDFCEKRLSLMDFKKH</sequence>
<protein>
    <submittedName>
        <fullName evidence="5">ATP-binding cassette domain-containing protein</fullName>
    </submittedName>
</protein>
<keyword evidence="6" id="KW-1185">Reference proteome</keyword>
<dbReference type="Proteomes" id="UP000753961">
    <property type="component" value="Unassembled WGS sequence"/>
</dbReference>
<keyword evidence="2" id="KW-0547">Nucleotide-binding</keyword>
<dbReference type="SUPFAM" id="SSF52540">
    <property type="entry name" value="P-loop containing nucleoside triphosphate hydrolases"/>
    <property type="match status" value="1"/>
</dbReference>
<dbReference type="GO" id="GO:0016887">
    <property type="term" value="F:ATP hydrolysis activity"/>
    <property type="evidence" value="ECO:0007669"/>
    <property type="project" value="InterPro"/>
</dbReference>
<dbReference type="Gene3D" id="3.40.50.300">
    <property type="entry name" value="P-loop containing nucleotide triphosphate hydrolases"/>
    <property type="match status" value="1"/>
</dbReference>
<accession>A0A953HT51</accession>
<organism evidence="5 6">
    <name type="scientific">Membranihabitans marinus</name>
    <dbReference type="NCBI Taxonomy" id="1227546"/>
    <lineage>
        <taxon>Bacteria</taxon>
        <taxon>Pseudomonadati</taxon>
        <taxon>Bacteroidota</taxon>
        <taxon>Saprospiria</taxon>
        <taxon>Saprospirales</taxon>
        <taxon>Saprospiraceae</taxon>
        <taxon>Membranihabitans</taxon>
    </lineage>
</organism>
<evidence type="ECO:0000256" key="3">
    <source>
        <dbReference type="ARBA" id="ARBA00022840"/>
    </source>
</evidence>
<evidence type="ECO:0000313" key="6">
    <source>
        <dbReference type="Proteomes" id="UP000753961"/>
    </source>
</evidence>
<keyword evidence="3 5" id="KW-0067">ATP-binding</keyword>
<evidence type="ECO:0000256" key="1">
    <source>
        <dbReference type="ARBA" id="ARBA00022448"/>
    </source>
</evidence>
<evidence type="ECO:0000259" key="4">
    <source>
        <dbReference type="PROSITE" id="PS50893"/>
    </source>
</evidence>
<dbReference type="InterPro" id="IPR003439">
    <property type="entry name" value="ABC_transporter-like_ATP-bd"/>
</dbReference>
<dbReference type="InterPro" id="IPR027417">
    <property type="entry name" value="P-loop_NTPase"/>
</dbReference>
<proteinExistence type="predicted"/>
<dbReference type="PANTHER" id="PTHR42939:SF1">
    <property type="entry name" value="ABC TRANSPORTER ATP-BINDING PROTEIN ALBC-RELATED"/>
    <property type="match status" value="1"/>
</dbReference>
<dbReference type="InterPro" id="IPR051782">
    <property type="entry name" value="ABC_Transporter_VariousFunc"/>
</dbReference>
<gene>
    <name evidence="5" type="ORF">KUV50_06975</name>
</gene>
<feature type="domain" description="ABC transporter" evidence="4">
    <location>
        <begin position="6"/>
        <end position="206"/>
    </location>
</feature>
<dbReference type="EMBL" id="JAHVHU010000006">
    <property type="protein sequence ID" value="MBY5957865.1"/>
    <property type="molecule type" value="Genomic_DNA"/>
</dbReference>
<dbReference type="Pfam" id="PF00005">
    <property type="entry name" value="ABC_tran"/>
    <property type="match status" value="1"/>
</dbReference>